<reference evidence="1" key="1">
    <citation type="submission" date="2007-07" db="EMBL/GenBank/DDBJ databases">
        <title>PCAP assembly of the Caenorhabditis remanei genome.</title>
        <authorList>
            <consortium name="The Caenorhabditis remanei Sequencing Consortium"/>
            <person name="Wilson R.K."/>
        </authorList>
    </citation>
    <scope>NUCLEOTIDE SEQUENCE [LARGE SCALE GENOMIC DNA]</scope>
    <source>
        <strain evidence="1">PB4641</strain>
    </source>
</reference>
<proteinExistence type="predicted"/>
<keyword evidence="2" id="KW-1185">Reference proteome</keyword>
<gene>
    <name evidence="1" type="ORF">CRE_23033</name>
</gene>
<evidence type="ECO:0000313" key="1">
    <source>
        <dbReference type="EMBL" id="EFO85482.1"/>
    </source>
</evidence>
<dbReference type="InParanoid" id="E3N4G7"/>
<sequence length="216" mass="24272">MSVHNKHSSFFKSRRTPEVLRTRDDEDISGSEALCSLLFQAVRSASYTHRRYSNYVREIGDPLTRGLRTRDDEDISGSEALCSLLFQAVRSASYTHRRYANYVREDGDPLTRGLRTRDDQDTSGSEALCSLLFHAFRSKRKRVSKHERSHNGGVRGSLNGSIGEFMLGWASPLGRTSMTQEFDGQLAALELACAKATFPWATSSITQNLHLHLNIS</sequence>
<dbReference type="AlphaFoldDB" id="E3N4G7"/>
<protein>
    <submittedName>
        <fullName evidence="1">Uncharacterized protein</fullName>
    </submittedName>
</protein>
<accession>E3N4G7</accession>
<dbReference type="STRING" id="31234.E3N4G7"/>
<evidence type="ECO:0000313" key="2">
    <source>
        <dbReference type="Proteomes" id="UP000008281"/>
    </source>
</evidence>
<dbReference type="HOGENOM" id="CLU_1278670_0_0_1"/>
<organism evidence="2">
    <name type="scientific">Caenorhabditis remanei</name>
    <name type="common">Caenorhabditis vulgaris</name>
    <dbReference type="NCBI Taxonomy" id="31234"/>
    <lineage>
        <taxon>Eukaryota</taxon>
        <taxon>Metazoa</taxon>
        <taxon>Ecdysozoa</taxon>
        <taxon>Nematoda</taxon>
        <taxon>Chromadorea</taxon>
        <taxon>Rhabditida</taxon>
        <taxon>Rhabditina</taxon>
        <taxon>Rhabditomorpha</taxon>
        <taxon>Rhabditoidea</taxon>
        <taxon>Rhabditidae</taxon>
        <taxon>Peloderinae</taxon>
        <taxon>Caenorhabditis</taxon>
    </lineage>
</organism>
<dbReference type="Proteomes" id="UP000008281">
    <property type="component" value="Unassembled WGS sequence"/>
</dbReference>
<name>E3N4G7_CAERE</name>
<dbReference type="EMBL" id="DS268525">
    <property type="protein sequence ID" value="EFO85482.1"/>
    <property type="molecule type" value="Genomic_DNA"/>
</dbReference>
<dbReference type="eggNOG" id="KOG2150">
    <property type="taxonomic scope" value="Eukaryota"/>
</dbReference>